<feature type="compositionally biased region" description="Pro residues" evidence="1">
    <location>
        <begin position="10"/>
        <end position="21"/>
    </location>
</feature>
<accession>A0A518GHB0</accession>
<dbReference type="PANTHER" id="PTHR38768">
    <property type="entry name" value="UPF0502 PROTEIN YCEH"/>
    <property type="match status" value="1"/>
</dbReference>
<feature type="compositionally biased region" description="Low complexity" evidence="1">
    <location>
        <begin position="208"/>
        <end position="226"/>
    </location>
</feature>
<dbReference type="EMBL" id="CP036298">
    <property type="protein sequence ID" value="QDV27967.1"/>
    <property type="molecule type" value="Genomic_DNA"/>
</dbReference>
<dbReference type="SUPFAM" id="SSF46785">
    <property type="entry name" value="Winged helix' DNA-binding domain"/>
    <property type="match status" value="2"/>
</dbReference>
<dbReference type="Proteomes" id="UP000318017">
    <property type="component" value="Chromosome"/>
</dbReference>
<dbReference type="InterPro" id="IPR036390">
    <property type="entry name" value="WH_DNA-bd_sf"/>
</dbReference>
<feature type="region of interest" description="Disordered" evidence="1">
    <location>
        <begin position="1"/>
        <end position="23"/>
    </location>
</feature>
<evidence type="ECO:0000313" key="2">
    <source>
        <dbReference type="EMBL" id="QDV27967.1"/>
    </source>
</evidence>
<protein>
    <recommendedName>
        <fullName evidence="4">DUF480 domain-containing protein</fullName>
    </recommendedName>
</protein>
<feature type="region of interest" description="Disordered" evidence="1">
    <location>
        <begin position="185"/>
        <end position="228"/>
    </location>
</feature>
<evidence type="ECO:0000256" key="1">
    <source>
        <dbReference type="SAM" id="MobiDB-lite"/>
    </source>
</evidence>
<organism evidence="2 3">
    <name type="scientific">Aureliella helgolandensis</name>
    <dbReference type="NCBI Taxonomy" id="2527968"/>
    <lineage>
        <taxon>Bacteria</taxon>
        <taxon>Pseudomonadati</taxon>
        <taxon>Planctomycetota</taxon>
        <taxon>Planctomycetia</taxon>
        <taxon>Pirellulales</taxon>
        <taxon>Pirellulaceae</taxon>
        <taxon>Aureliella</taxon>
    </lineage>
</organism>
<evidence type="ECO:0000313" key="3">
    <source>
        <dbReference type="Proteomes" id="UP000318017"/>
    </source>
</evidence>
<dbReference type="InterPro" id="IPR036388">
    <property type="entry name" value="WH-like_DNA-bd_sf"/>
</dbReference>
<dbReference type="Pfam" id="PF04337">
    <property type="entry name" value="DUF480"/>
    <property type="match status" value="1"/>
</dbReference>
<dbReference type="OrthoDB" id="9784785at2"/>
<dbReference type="RefSeq" id="WP_145086183.1">
    <property type="nucleotide sequence ID" value="NZ_CP036298.1"/>
</dbReference>
<reference evidence="2 3" key="1">
    <citation type="submission" date="2019-02" db="EMBL/GenBank/DDBJ databases">
        <title>Deep-cultivation of Planctomycetes and their phenomic and genomic characterization uncovers novel biology.</title>
        <authorList>
            <person name="Wiegand S."/>
            <person name="Jogler M."/>
            <person name="Boedeker C."/>
            <person name="Pinto D."/>
            <person name="Vollmers J."/>
            <person name="Rivas-Marin E."/>
            <person name="Kohn T."/>
            <person name="Peeters S.H."/>
            <person name="Heuer A."/>
            <person name="Rast P."/>
            <person name="Oberbeckmann S."/>
            <person name="Bunk B."/>
            <person name="Jeske O."/>
            <person name="Meyerdierks A."/>
            <person name="Storesund J.E."/>
            <person name="Kallscheuer N."/>
            <person name="Luecker S."/>
            <person name="Lage O.M."/>
            <person name="Pohl T."/>
            <person name="Merkel B.J."/>
            <person name="Hornburger P."/>
            <person name="Mueller R.-W."/>
            <person name="Bruemmer F."/>
            <person name="Labrenz M."/>
            <person name="Spormann A.M."/>
            <person name="Op den Camp H."/>
            <person name="Overmann J."/>
            <person name="Amann R."/>
            <person name="Jetten M.S.M."/>
            <person name="Mascher T."/>
            <person name="Medema M.H."/>
            <person name="Devos D.P."/>
            <person name="Kaster A.-K."/>
            <person name="Ovreas L."/>
            <person name="Rohde M."/>
            <person name="Galperin M.Y."/>
            <person name="Jogler C."/>
        </authorList>
    </citation>
    <scope>NUCLEOTIDE SEQUENCE [LARGE SCALE GENOMIC DNA]</scope>
    <source>
        <strain evidence="2 3">Q31a</strain>
    </source>
</reference>
<proteinExistence type="predicted"/>
<sequence>MDEPLATPQPAEPQGPPAPLPPKHRRILGVLMEKARTTPDAYPLSLNGLVTGCNQKSNRYPLMNLTSEQVEDEVIAMREAGVIAEVHGGGRVPKYRHYGYDYLGVKGAEAAIMTELLLRGEQTAGDLRSRASRFEPIADLGTLAALLTNLMDRGLVVALTPAGRGQVFTHNLYLPQELEQLKAEHAGGSPAANPQPRSSTSELHAGESHSAMAATKAAPPASAAAQEEFEALREEVVELRMLVEQLTDRLDRLES</sequence>
<dbReference type="Gene3D" id="1.10.10.10">
    <property type="entry name" value="Winged helix-like DNA-binding domain superfamily/Winged helix DNA-binding domain"/>
    <property type="match status" value="2"/>
</dbReference>
<evidence type="ECO:0008006" key="4">
    <source>
        <dbReference type="Google" id="ProtNLM"/>
    </source>
</evidence>
<dbReference type="AlphaFoldDB" id="A0A518GHB0"/>
<keyword evidence="3" id="KW-1185">Reference proteome</keyword>
<gene>
    <name evidence="2" type="ORF">Q31a_63600</name>
</gene>
<dbReference type="PANTHER" id="PTHR38768:SF1">
    <property type="entry name" value="UPF0502 PROTEIN YCEH"/>
    <property type="match status" value="1"/>
</dbReference>
<name>A0A518GHB0_9BACT</name>
<dbReference type="InterPro" id="IPR007432">
    <property type="entry name" value="DUF480"/>
</dbReference>
<dbReference type="KEGG" id="ahel:Q31a_63600"/>